<dbReference type="RefSeq" id="XP_004024972.1">
    <property type="nucleotide sequence ID" value="XM_004024923.1"/>
</dbReference>
<keyword evidence="9" id="KW-1185">Reference proteome</keyword>
<keyword evidence="3 7" id="KW-0812">Transmembrane</keyword>
<sequence>MKVFIFFLLFLLIIIRSFNIPGFSENSYNKNSILEVLVSEVKSLETQLPYKYNEFDFCDAYQRQDIDESIAEALLGENKQVSQIQFQVFQFNLNYFILRNNYFILQHNQIQVKVFQKNHWKEFLLDFIMLQIFIYSINNFYFIQINKKKEQNEFYLYNHFDFTVIYYQDSFEKYKIAVFQVIPSSQGAFDYKTPFCQIQKNDQIVQKQDLKNIFYTYSVKYIMDNTKSITSRWERYRNQEDLENHQGTLINSFTVNLALALLIYCILRRILMKDLSQYSQLQHQETDNDEMGWKQLKSDVFRAPGNPIVLSTFVGVGLQLGTIIILSIVFIAIQYNFEKYRTSSFLNVLIIFYIISGFISGYYSARIYKMLGGCYWLRSTILTTIIFPGIISFIYFIIEFAMFLEESLYTIRFKTIFQLFFFWFLVQIPLVFFGSVLGFKRQKIQQICRINPVPMPIPKQYIFLSRHMLCIIGGLLPFGCILFELTYIVKSIWNNQFFYLFGFLLLAVLLLIITCAEISILLTYVQLNNGNHKWWWNSFYSTGFCGVYVYAYCFFYWLFYLNITRLSSTIMYFGTMAIGSIAMFLFCGSVGFVSSCLFTRYIYAQIKAD</sequence>
<dbReference type="GO" id="GO:0016020">
    <property type="term" value="C:membrane"/>
    <property type="evidence" value="ECO:0007669"/>
    <property type="project" value="UniProtKB-SubCell"/>
</dbReference>
<dbReference type="InParanoid" id="G0R4T2"/>
<keyword evidence="6 7" id="KW-0472">Membrane</keyword>
<evidence type="ECO:0000256" key="7">
    <source>
        <dbReference type="RuleBase" id="RU363079"/>
    </source>
</evidence>
<dbReference type="GeneID" id="14903601"/>
<dbReference type="Proteomes" id="UP000008983">
    <property type="component" value="Unassembled WGS sequence"/>
</dbReference>
<dbReference type="OMA" id="KVYYMFG"/>
<feature type="transmembrane region" description="Helical" evidence="7">
    <location>
        <begin position="375"/>
        <end position="398"/>
    </location>
</feature>
<reference evidence="8 9" key="1">
    <citation type="submission" date="2011-07" db="EMBL/GenBank/DDBJ databases">
        <authorList>
            <person name="Coyne R."/>
            <person name="Brami D."/>
            <person name="Johnson J."/>
            <person name="Hostetler J."/>
            <person name="Hannick L."/>
            <person name="Clark T."/>
            <person name="Cassidy-Hanley D."/>
            <person name="Inman J."/>
        </authorList>
    </citation>
    <scope>NUCLEOTIDE SEQUENCE [LARGE SCALE GENOMIC DNA]</scope>
    <source>
        <strain evidence="8 9">G5</strain>
    </source>
</reference>
<proteinExistence type="inferred from homology"/>
<dbReference type="GO" id="GO:0072657">
    <property type="term" value="P:protein localization to membrane"/>
    <property type="evidence" value="ECO:0007669"/>
    <property type="project" value="TreeGrafter"/>
</dbReference>
<dbReference type="eggNOG" id="KOG1278">
    <property type="taxonomic scope" value="Eukaryota"/>
</dbReference>
<comment type="subcellular location">
    <subcellularLocation>
        <location evidence="1">Membrane</location>
        <topology evidence="1">Multi-pass membrane protein</topology>
    </subcellularLocation>
</comment>
<dbReference type="PANTHER" id="PTHR10766:SF111">
    <property type="entry name" value="TRANSMEMBRANE 9 SUPERFAMILY MEMBER 2"/>
    <property type="match status" value="1"/>
</dbReference>
<dbReference type="OrthoDB" id="310621at2759"/>
<dbReference type="InterPro" id="IPR004240">
    <property type="entry name" value="EMP70"/>
</dbReference>
<evidence type="ECO:0000256" key="4">
    <source>
        <dbReference type="ARBA" id="ARBA00022729"/>
    </source>
</evidence>
<dbReference type="FunCoup" id="G0R4T2">
    <property type="interactions" value="476"/>
</dbReference>
<feature type="chain" id="PRO_5007361607" description="Transmembrane 9 superfamily member" evidence="7">
    <location>
        <begin position="18"/>
        <end position="609"/>
    </location>
</feature>
<dbReference type="EMBL" id="GL984355">
    <property type="protein sequence ID" value="EGR27520.1"/>
    <property type="molecule type" value="Genomic_DNA"/>
</dbReference>
<feature type="transmembrane region" description="Helical" evidence="7">
    <location>
        <begin position="534"/>
        <end position="558"/>
    </location>
</feature>
<evidence type="ECO:0000256" key="3">
    <source>
        <dbReference type="ARBA" id="ARBA00022692"/>
    </source>
</evidence>
<evidence type="ECO:0000256" key="1">
    <source>
        <dbReference type="ARBA" id="ARBA00004141"/>
    </source>
</evidence>
<evidence type="ECO:0000256" key="6">
    <source>
        <dbReference type="ARBA" id="ARBA00023136"/>
    </source>
</evidence>
<evidence type="ECO:0000256" key="5">
    <source>
        <dbReference type="ARBA" id="ARBA00022989"/>
    </source>
</evidence>
<feature type="transmembrane region" description="Helical" evidence="7">
    <location>
        <begin position="461"/>
        <end position="485"/>
    </location>
</feature>
<accession>G0R4T2</accession>
<gene>
    <name evidence="8" type="ORF">IMG5_194690</name>
</gene>
<feature type="signal peptide" evidence="7">
    <location>
        <begin position="1"/>
        <end position="17"/>
    </location>
</feature>
<feature type="transmembrane region" description="Helical" evidence="7">
    <location>
        <begin position="249"/>
        <end position="267"/>
    </location>
</feature>
<keyword evidence="4 7" id="KW-0732">Signal</keyword>
<feature type="transmembrane region" description="Helical" evidence="7">
    <location>
        <begin position="345"/>
        <end position="363"/>
    </location>
</feature>
<dbReference type="GO" id="GO:0005737">
    <property type="term" value="C:cytoplasm"/>
    <property type="evidence" value="ECO:0007669"/>
    <property type="project" value="UniProtKB-ARBA"/>
</dbReference>
<keyword evidence="5 7" id="KW-1133">Transmembrane helix</keyword>
<evidence type="ECO:0000256" key="2">
    <source>
        <dbReference type="ARBA" id="ARBA00005227"/>
    </source>
</evidence>
<evidence type="ECO:0000313" key="9">
    <source>
        <dbReference type="Proteomes" id="UP000008983"/>
    </source>
</evidence>
<dbReference type="PANTHER" id="PTHR10766">
    <property type="entry name" value="TRANSMEMBRANE 9 SUPERFAMILY PROTEIN"/>
    <property type="match status" value="1"/>
</dbReference>
<organism evidence="8 9">
    <name type="scientific">Ichthyophthirius multifiliis</name>
    <name type="common">White spot disease agent</name>
    <name type="synonym">Ich</name>
    <dbReference type="NCBI Taxonomy" id="5932"/>
    <lineage>
        <taxon>Eukaryota</taxon>
        <taxon>Sar</taxon>
        <taxon>Alveolata</taxon>
        <taxon>Ciliophora</taxon>
        <taxon>Intramacronucleata</taxon>
        <taxon>Oligohymenophorea</taxon>
        <taxon>Hymenostomatida</taxon>
        <taxon>Ophryoglenina</taxon>
        <taxon>Ichthyophthirius</taxon>
    </lineage>
</organism>
<protein>
    <recommendedName>
        <fullName evidence="7">Transmembrane 9 superfamily member</fullName>
    </recommendedName>
</protein>
<dbReference type="Pfam" id="PF02990">
    <property type="entry name" value="EMP70"/>
    <property type="match status" value="1"/>
</dbReference>
<comment type="similarity">
    <text evidence="2 7">Belongs to the nonaspanin (TM9SF) (TC 9.A.2) family.</text>
</comment>
<feature type="transmembrane region" description="Helical" evidence="7">
    <location>
        <begin position="497"/>
        <end position="522"/>
    </location>
</feature>
<name>G0R4T2_ICHMU</name>
<feature type="transmembrane region" description="Helical" evidence="7">
    <location>
        <begin position="308"/>
        <end position="333"/>
    </location>
</feature>
<feature type="transmembrane region" description="Helical" evidence="7">
    <location>
        <begin position="570"/>
        <end position="603"/>
    </location>
</feature>
<dbReference type="AlphaFoldDB" id="G0R4T2"/>
<feature type="transmembrane region" description="Helical" evidence="7">
    <location>
        <begin position="418"/>
        <end position="440"/>
    </location>
</feature>
<evidence type="ECO:0000313" key="8">
    <source>
        <dbReference type="EMBL" id="EGR27520.1"/>
    </source>
</evidence>